<reference evidence="6" key="1">
    <citation type="submission" date="2017-02" db="UniProtKB">
        <authorList>
            <consortium name="WormBaseParasite"/>
        </authorList>
    </citation>
    <scope>IDENTIFICATION</scope>
</reference>
<feature type="signal peptide" evidence="1">
    <location>
        <begin position="1"/>
        <end position="19"/>
    </location>
</feature>
<keyword evidence="1" id="KW-0732">Signal</keyword>
<evidence type="ECO:0000259" key="3">
    <source>
        <dbReference type="PROSITE" id="PS50234"/>
    </source>
</evidence>
<evidence type="ECO:0000313" key="4">
    <source>
        <dbReference type="EMBL" id="VDK57867.1"/>
    </source>
</evidence>
<dbReference type="OrthoDB" id="5787264at2759"/>
<gene>
    <name evidence="4" type="ORF">ASIM_LOCUS16470</name>
</gene>
<dbReference type="Pfam" id="PF00092">
    <property type="entry name" value="VWA"/>
    <property type="match status" value="2"/>
</dbReference>
<dbReference type="Proteomes" id="UP000267096">
    <property type="component" value="Unassembled WGS sequence"/>
</dbReference>
<evidence type="ECO:0000259" key="2">
    <source>
        <dbReference type="PROSITE" id="PS50041"/>
    </source>
</evidence>
<proteinExistence type="predicted"/>
<dbReference type="SMART" id="SM00034">
    <property type="entry name" value="CLECT"/>
    <property type="match status" value="1"/>
</dbReference>
<accession>A0A0M3K7X2</accession>
<feature type="domain" description="VWFA" evidence="3">
    <location>
        <begin position="22"/>
        <end position="158"/>
    </location>
</feature>
<dbReference type="AlphaFoldDB" id="A0A0M3K7X2"/>
<keyword evidence="5" id="KW-1185">Reference proteome</keyword>
<dbReference type="InterPro" id="IPR016187">
    <property type="entry name" value="CTDL_fold"/>
</dbReference>
<dbReference type="SUPFAM" id="SSF56436">
    <property type="entry name" value="C-type lectin-like"/>
    <property type="match status" value="1"/>
</dbReference>
<dbReference type="PANTHER" id="PTHR31024:SF3">
    <property type="entry name" value="C-TYPE LECTIN-RELATED"/>
    <property type="match status" value="1"/>
</dbReference>
<dbReference type="WBParaSite" id="ASIM_0001706301-mRNA-1">
    <property type="protein sequence ID" value="ASIM_0001706301-mRNA-1"/>
    <property type="gene ID" value="ASIM_0001706301"/>
</dbReference>
<evidence type="ECO:0000313" key="6">
    <source>
        <dbReference type="WBParaSite" id="ASIM_0001706301-mRNA-1"/>
    </source>
</evidence>
<evidence type="ECO:0000256" key="1">
    <source>
        <dbReference type="SAM" id="SignalP"/>
    </source>
</evidence>
<protein>
    <submittedName>
        <fullName evidence="6">C-type lectin</fullName>
    </submittedName>
</protein>
<name>A0A0M3K7X2_ANISI</name>
<dbReference type="Gene3D" id="3.40.50.410">
    <property type="entry name" value="von Willebrand factor, type A domain"/>
    <property type="match status" value="2"/>
</dbReference>
<reference evidence="4 5" key="2">
    <citation type="submission" date="2018-11" db="EMBL/GenBank/DDBJ databases">
        <authorList>
            <consortium name="Pathogen Informatics"/>
        </authorList>
    </citation>
    <scope>NUCLEOTIDE SEQUENCE [LARGE SCALE GENOMIC DNA]</scope>
</reference>
<dbReference type="CDD" id="cd00198">
    <property type="entry name" value="vWFA"/>
    <property type="match status" value="1"/>
</dbReference>
<dbReference type="PROSITE" id="PS50041">
    <property type="entry name" value="C_TYPE_LECTIN_2"/>
    <property type="match status" value="1"/>
</dbReference>
<dbReference type="InterPro" id="IPR002035">
    <property type="entry name" value="VWF_A"/>
</dbReference>
<feature type="domain" description="C-type lectin" evidence="2">
    <location>
        <begin position="215"/>
        <end position="321"/>
    </location>
</feature>
<dbReference type="InterPro" id="IPR016186">
    <property type="entry name" value="C-type_lectin-like/link_sf"/>
</dbReference>
<dbReference type="Gene3D" id="3.10.100.10">
    <property type="entry name" value="Mannose-Binding Protein A, subunit A"/>
    <property type="match status" value="1"/>
</dbReference>
<dbReference type="InterPro" id="IPR001304">
    <property type="entry name" value="C-type_lectin-like"/>
</dbReference>
<dbReference type="InterPro" id="IPR036465">
    <property type="entry name" value="vWFA_dom_sf"/>
</dbReference>
<dbReference type="SUPFAM" id="SSF53300">
    <property type="entry name" value="vWA-like"/>
    <property type="match status" value="2"/>
</dbReference>
<sequence length="439" mass="49264">MRAYLQLLGWFALSLGLLGKQSQLRNFVGAVAKRIPVSQNEGAFSRIGVINGGEDAEIFANLTTFTSSYEAYSAIRKMKWRSADNFNIRSSLRAASKMIDASGRKNVKKIVIVFSGKSEDCEYMGFPAKIMNGDLDDNPCNIARQLKENGNIIMTVAIKCEGKFDFPRMQFGSECYRLNFDDQFAQNFLRKLCDANCFCPPPFMQFTDLKDKCRKFGECVYQRTEAFSYQIARKRCAFYNAEMTEILSPQKDQFLKNWAAGAGAQSLWLGATGVDGNYTWTISGKQVSGYQPWAPNQPNVADGNCAFEDIKTGNWSAAPCEDLFSVHDFACERIAFTFGAERECACDYKKTWMDIVYILDSSKEMNPPDFYAVRNFVAAAVKGIPVSQNEGAFSRIGVINGGEDAEILANLTTFTSTNEAYRAIRKMEWRSADNFNIRS</sequence>
<evidence type="ECO:0000313" key="5">
    <source>
        <dbReference type="Proteomes" id="UP000267096"/>
    </source>
</evidence>
<feature type="domain" description="VWFA" evidence="3">
    <location>
        <begin position="354"/>
        <end position="439"/>
    </location>
</feature>
<dbReference type="PROSITE" id="PS50234">
    <property type="entry name" value="VWFA"/>
    <property type="match status" value="2"/>
</dbReference>
<dbReference type="Pfam" id="PF00059">
    <property type="entry name" value="Lectin_C"/>
    <property type="match status" value="1"/>
</dbReference>
<organism evidence="6">
    <name type="scientific">Anisakis simplex</name>
    <name type="common">Herring worm</name>
    <dbReference type="NCBI Taxonomy" id="6269"/>
    <lineage>
        <taxon>Eukaryota</taxon>
        <taxon>Metazoa</taxon>
        <taxon>Ecdysozoa</taxon>
        <taxon>Nematoda</taxon>
        <taxon>Chromadorea</taxon>
        <taxon>Rhabditida</taxon>
        <taxon>Spirurina</taxon>
        <taxon>Ascaridomorpha</taxon>
        <taxon>Ascaridoidea</taxon>
        <taxon>Anisakidae</taxon>
        <taxon>Anisakis</taxon>
        <taxon>Anisakis simplex complex</taxon>
    </lineage>
</organism>
<dbReference type="PANTHER" id="PTHR31024">
    <property type="entry name" value="C-TYPE LECTIN"/>
    <property type="match status" value="1"/>
</dbReference>
<dbReference type="EMBL" id="UYRR01033125">
    <property type="protein sequence ID" value="VDK57867.1"/>
    <property type="molecule type" value="Genomic_DNA"/>
</dbReference>
<feature type="chain" id="PRO_5043121331" evidence="1">
    <location>
        <begin position="20"/>
        <end position="439"/>
    </location>
</feature>
<dbReference type="CDD" id="cd00037">
    <property type="entry name" value="CLECT"/>
    <property type="match status" value="1"/>
</dbReference>